<evidence type="ECO:0000313" key="3">
    <source>
        <dbReference type="Proteomes" id="UP000290876"/>
    </source>
</evidence>
<name>A0A449B9L1_9BACT</name>
<protein>
    <submittedName>
        <fullName evidence="2">Smr domain-containing protein</fullName>
    </submittedName>
</protein>
<proteinExistence type="predicted"/>
<organism evidence="2 3">
    <name type="scientific">Mycoplasmopsis columbinasalis</name>
    <dbReference type="NCBI Taxonomy" id="114880"/>
    <lineage>
        <taxon>Bacteria</taxon>
        <taxon>Bacillati</taxon>
        <taxon>Mycoplasmatota</taxon>
        <taxon>Mycoplasmoidales</taxon>
        <taxon>Metamycoplasmataceae</taxon>
        <taxon>Mycoplasmopsis</taxon>
    </lineage>
</organism>
<dbReference type="RefSeq" id="WP_129622720.1">
    <property type="nucleotide sequence ID" value="NZ_LR215043.1"/>
</dbReference>
<dbReference type="EMBL" id="LR215043">
    <property type="protein sequence ID" value="VEU77858.1"/>
    <property type="molecule type" value="Genomic_DNA"/>
</dbReference>
<dbReference type="PROSITE" id="PS50828">
    <property type="entry name" value="SMR"/>
    <property type="match status" value="1"/>
</dbReference>
<sequence length="107" mass="12334">MASNFLDLHGLDQIQAISKVVILLDNALRIKIPVVHIITGKGNGALFTTALDLLIKENYEYSIENQGGEIIVFLQREFKQYYVDDDEYYFDYSDDGYNVNDLSKKYE</sequence>
<dbReference type="Proteomes" id="UP000290876">
    <property type="component" value="Chromosome"/>
</dbReference>
<feature type="domain" description="Smr" evidence="1">
    <location>
        <begin position="6"/>
        <end position="75"/>
    </location>
</feature>
<evidence type="ECO:0000313" key="2">
    <source>
        <dbReference type="EMBL" id="VEU77858.1"/>
    </source>
</evidence>
<reference evidence="2 3" key="1">
    <citation type="submission" date="2019-01" db="EMBL/GenBank/DDBJ databases">
        <authorList>
            <consortium name="Pathogen Informatics"/>
        </authorList>
    </citation>
    <scope>NUCLEOTIDE SEQUENCE [LARGE SCALE GENOMIC DNA]</scope>
    <source>
        <strain evidence="2 3">NCTC10184</strain>
    </source>
</reference>
<dbReference type="Gene3D" id="3.30.1370.110">
    <property type="match status" value="1"/>
</dbReference>
<dbReference type="InterPro" id="IPR036063">
    <property type="entry name" value="Smr_dom_sf"/>
</dbReference>
<dbReference type="SMART" id="SM00463">
    <property type="entry name" value="SMR"/>
    <property type="match status" value="1"/>
</dbReference>
<keyword evidence="3" id="KW-1185">Reference proteome</keyword>
<dbReference type="SUPFAM" id="SSF160443">
    <property type="entry name" value="SMR domain-like"/>
    <property type="match status" value="1"/>
</dbReference>
<dbReference type="InterPro" id="IPR002625">
    <property type="entry name" value="Smr_dom"/>
</dbReference>
<gene>
    <name evidence="2" type="ORF">NCTC10184_00072</name>
</gene>
<accession>A0A449B9L1</accession>
<dbReference type="KEGG" id="mcob:NCTC10184_00072"/>
<evidence type="ECO:0000259" key="1">
    <source>
        <dbReference type="PROSITE" id="PS50828"/>
    </source>
</evidence>
<dbReference type="AlphaFoldDB" id="A0A449B9L1"/>
<dbReference type="Pfam" id="PF01713">
    <property type="entry name" value="Smr"/>
    <property type="match status" value="1"/>
</dbReference>
<dbReference type="OrthoDB" id="401369at2"/>